<evidence type="ECO:0000256" key="1">
    <source>
        <dbReference type="ARBA" id="ARBA00004651"/>
    </source>
</evidence>
<proteinExistence type="inferred from homology"/>
<gene>
    <name evidence="9" type="ORF">F3087_38400</name>
</gene>
<keyword evidence="4 7" id="KW-0812">Transmembrane</keyword>
<accession>A0A5N0E3X9</accession>
<comment type="caution">
    <text evidence="9">The sequence shown here is derived from an EMBL/GenBank/DDBJ whole genome shotgun (WGS) entry which is preliminary data.</text>
</comment>
<feature type="domain" description="ABC transmembrane type-1" evidence="8">
    <location>
        <begin position="118"/>
        <end position="323"/>
    </location>
</feature>
<evidence type="ECO:0000256" key="4">
    <source>
        <dbReference type="ARBA" id="ARBA00022692"/>
    </source>
</evidence>
<evidence type="ECO:0000256" key="7">
    <source>
        <dbReference type="RuleBase" id="RU363032"/>
    </source>
</evidence>
<feature type="transmembrane region" description="Helical" evidence="7">
    <location>
        <begin position="258"/>
        <end position="284"/>
    </location>
</feature>
<dbReference type="GO" id="GO:0055085">
    <property type="term" value="P:transmembrane transport"/>
    <property type="evidence" value="ECO:0007669"/>
    <property type="project" value="InterPro"/>
</dbReference>
<dbReference type="Proteomes" id="UP000323876">
    <property type="component" value="Unassembled WGS sequence"/>
</dbReference>
<keyword evidence="6 7" id="KW-0472">Membrane</keyword>
<evidence type="ECO:0000256" key="5">
    <source>
        <dbReference type="ARBA" id="ARBA00022989"/>
    </source>
</evidence>
<protein>
    <submittedName>
        <fullName evidence="9">ABC transporter permease</fullName>
    </submittedName>
</protein>
<dbReference type="Gene3D" id="1.10.3720.10">
    <property type="entry name" value="MetI-like"/>
    <property type="match status" value="1"/>
</dbReference>
<dbReference type="SUPFAM" id="SSF161098">
    <property type="entry name" value="MetI-like"/>
    <property type="match status" value="1"/>
</dbReference>
<feature type="transmembrane region" description="Helical" evidence="7">
    <location>
        <begin position="155"/>
        <end position="180"/>
    </location>
</feature>
<name>A0A5N0E3X9_9NOCA</name>
<comment type="similarity">
    <text evidence="7">Belongs to the binding-protein-dependent transport system permease family.</text>
</comment>
<evidence type="ECO:0000256" key="2">
    <source>
        <dbReference type="ARBA" id="ARBA00022448"/>
    </source>
</evidence>
<dbReference type="PANTHER" id="PTHR30465:SF0">
    <property type="entry name" value="OLIGOPEPTIDE TRANSPORT SYSTEM PERMEASE PROTEIN APPB"/>
    <property type="match status" value="1"/>
</dbReference>
<keyword evidence="10" id="KW-1185">Reference proteome</keyword>
<dbReference type="AlphaFoldDB" id="A0A5N0E3X9"/>
<feature type="transmembrane region" description="Helical" evidence="7">
    <location>
        <begin position="304"/>
        <end position="330"/>
    </location>
</feature>
<dbReference type="Pfam" id="PF19300">
    <property type="entry name" value="BPD_transp_1_N"/>
    <property type="match status" value="1"/>
</dbReference>
<dbReference type="PROSITE" id="PS50928">
    <property type="entry name" value="ABC_TM1"/>
    <property type="match status" value="1"/>
</dbReference>
<keyword evidence="2 7" id="KW-0813">Transport</keyword>
<feature type="transmembrane region" description="Helical" evidence="7">
    <location>
        <begin position="120"/>
        <end position="143"/>
    </location>
</feature>
<dbReference type="CDD" id="cd06261">
    <property type="entry name" value="TM_PBP2"/>
    <property type="match status" value="1"/>
</dbReference>
<keyword evidence="3" id="KW-1003">Cell membrane</keyword>
<dbReference type="InterPro" id="IPR000515">
    <property type="entry name" value="MetI-like"/>
</dbReference>
<evidence type="ECO:0000256" key="6">
    <source>
        <dbReference type="ARBA" id="ARBA00023136"/>
    </source>
</evidence>
<dbReference type="OrthoDB" id="4695618at2"/>
<evidence type="ECO:0000313" key="9">
    <source>
        <dbReference type="EMBL" id="KAA8883069.1"/>
    </source>
</evidence>
<keyword evidence="5 7" id="KW-1133">Transmembrane helix</keyword>
<dbReference type="InterPro" id="IPR045621">
    <property type="entry name" value="BPD_transp_1_N"/>
</dbReference>
<dbReference type="InterPro" id="IPR035906">
    <property type="entry name" value="MetI-like_sf"/>
</dbReference>
<organism evidence="9 10">
    <name type="scientific">Nocardia colli</name>
    <dbReference type="NCBI Taxonomy" id="2545717"/>
    <lineage>
        <taxon>Bacteria</taxon>
        <taxon>Bacillati</taxon>
        <taxon>Actinomycetota</taxon>
        <taxon>Actinomycetes</taxon>
        <taxon>Mycobacteriales</taxon>
        <taxon>Nocardiaceae</taxon>
        <taxon>Nocardia</taxon>
    </lineage>
</organism>
<dbReference type="Pfam" id="PF00528">
    <property type="entry name" value="BPD_transp_1"/>
    <property type="match status" value="1"/>
</dbReference>
<feature type="transmembrane region" description="Helical" evidence="7">
    <location>
        <begin position="200"/>
        <end position="222"/>
    </location>
</feature>
<dbReference type="EMBL" id="VXLC01000027">
    <property type="protein sequence ID" value="KAA8883069.1"/>
    <property type="molecule type" value="Genomic_DNA"/>
</dbReference>
<comment type="subcellular location">
    <subcellularLocation>
        <location evidence="1 7">Cell membrane</location>
        <topology evidence="1 7">Multi-pass membrane protein</topology>
    </subcellularLocation>
</comment>
<dbReference type="PANTHER" id="PTHR30465">
    <property type="entry name" value="INNER MEMBRANE ABC TRANSPORTER"/>
    <property type="match status" value="1"/>
</dbReference>
<dbReference type="GO" id="GO:0005886">
    <property type="term" value="C:plasma membrane"/>
    <property type="evidence" value="ECO:0007669"/>
    <property type="project" value="UniProtKB-SubCell"/>
</dbReference>
<evidence type="ECO:0000256" key="3">
    <source>
        <dbReference type="ARBA" id="ARBA00022475"/>
    </source>
</evidence>
<evidence type="ECO:0000259" key="8">
    <source>
        <dbReference type="PROSITE" id="PS50928"/>
    </source>
</evidence>
<sequence length="335" mass="35999">MRWTIVRRRLSSSAVKLLVALGVLLIVAFLTYAVFYLLPADPAQLACGKPCTPDNLLKAQLYMGLDHPWYQQFFDFVAGVLVGRSYGSGLATIQCAAPCFGYSFQQNESVASLIFERFPITLSIAVGAGVLWLILGVGAGLVAARRQGKLTDRAVTSLAALGLSTPTYLLGLLVVLLFGFTLNVIPVSGYVPLSSGVVQWAWHLVAAWVVLALVNAAMYARISRNQLIEIFREDFIRTARANGLTERRIVFGHAVRNILAPILTLFAVDLGALLGGAVITEQVFGVPGLGRLLIDAVHTVDLPVIVGVTIFSAAIVLVANFLIDAVLGLLDPRVK</sequence>
<evidence type="ECO:0000313" key="10">
    <source>
        <dbReference type="Proteomes" id="UP000323876"/>
    </source>
</evidence>
<reference evidence="9 10" key="1">
    <citation type="submission" date="2019-09" db="EMBL/GenBank/DDBJ databases">
        <authorList>
            <person name="Wang X."/>
        </authorList>
    </citation>
    <scope>NUCLEOTIDE SEQUENCE [LARGE SCALE GENOMIC DNA]</scope>
    <source>
        <strain evidence="9 10">CICC 11023</strain>
    </source>
</reference>